<dbReference type="AlphaFoldDB" id="A0A1D2A596"/>
<feature type="region of interest" description="Disordered" evidence="1">
    <location>
        <begin position="1"/>
        <end position="24"/>
    </location>
</feature>
<proteinExistence type="predicted"/>
<organism evidence="2">
    <name type="scientific">Auxenochlorella protothecoides</name>
    <name type="common">Green microalga</name>
    <name type="synonym">Chlorella protothecoides</name>
    <dbReference type="NCBI Taxonomy" id="3075"/>
    <lineage>
        <taxon>Eukaryota</taxon>
        <taxon>Viridiplantae</taxon>
        <taxon>Chlorophyta</taxon>
        <taxon>core chlorophytes</taxon>
        <taxon>Trebouxiophyceae</taxon>
        <taxon>Chlorellales</taxon>
        <taxon>Chlorellaceae</taxon>
        <taxon>Auxenochlorella</taxon>
    </lineage>
</organism>
<feature type="compositionally biased region" description="Basic and acidic residues" evidence="1">
    <location>
        <begin position="184"/>
        <end position="207"/>
    </location>
</feature>
<dbReference type="EMBL" id="GDKF01004255">
    <property type="protein sequence ID" value="JAT74367.1"/>
    <property type="molecule type" value="Transcribed_RNA"/>
</dbReference>
<feature type="compositionally biased region" description="Polar residues" evidence="1">
    <location>
        <begin position="169"/>
        <end position="180"/>
    </location>
</feature>
<evidence type="ECO:0000256" key="1">
    <source>
        <dbReference type="SAM" id="MobiDB-lite"/>
    </source>
</evidence>
<reference evidence="2" key="1">
    <citation type="submission" date="2015-08" db="EMBL/GenBank/DDBJ databases">
        <authorList>
            <person name="Babu N.S."/>
            <person name="Beckwith C.J."/>
            <person name="Beseler K.G."/>
            <person name="Brison A."/>
            <person name="Carone J.V."/>
            <person name="Caskin T.P."/>
            <person name="Diamond M."/>
            <person name="Durham M.E."/>
            <person name="Foxe J.M."/>
            <person name="Go M."/>
            <person name="Henderson B.A."/>
            <person name="Jones I.B."/>
            <person name="McGettigan J.A."/>
            <person name="Micheletti S.J."/>
            <person name="Nasrallah M.E."/>
            <person name="Ortiz D."/>
            <person name="Piller C.R."/>
            <person name="Privatt S.R."/>
            <person name="Schneider S.L."/>
            <person name="Sharp S."/>
            <person name="Smith T.C."/>
            <person name="Stanton J.D."/>
            <person name="Ullery H.E."/>
            <person name="Wilson R.J."/>
            <person name="Serrano M.G."/>
            <person name="Buck G."/>
            <person name="Lee V."/>
            <person name="Wang Y."/>
            <person name="Carvalho R."/>
            <person name="Voegtly L."/>
            <person name="Shi R."/>
            <person name="Duckworth R."/>
            <person name="Johnson A."/>
            <person name="Loviza R."/>
            <person name="Walstead R."/>
            <person name="Shah Z."/>
            <person name="Kiflezghi M."/>
            <person name="Wade K."/>
            <person name="Ball S.L."/>
            <person name="Bradley K.W."/>
            <person name="Asai D.J."/>
            <person name="Bowman C.A."/>
            <person name="Russell D.A."/>
            <person name="Pope W.H."/>
            <person name="Jacobs-Sera D."/>
            <person name="Hendrix R.W."/>
            <person name="Hatfull G.F."/>
        </authorList>
    </citation>
    <scope>NUCLEOTIDE SEQUENCE</scope>
</reference>
<evidence type="ECO:0000313" key="2">
    <source>
        <dbReference type="EMBL" id="JAT74367.1"/>
    </source>
</evidence>
<feature type="compositionally biased region" description="Basic and acidic residues" evidence="1">
    <location>
        <begin position="93"/>
        <end position="108"/>
    </location>
</feature>
<feature type="region of interest" description="Disordered" evidence="1">
    <location>
        <begin position="75"/>
        <end position="108"/>
    </location>
</feature>
<protein>
    <submittedName>
        <fullName evidence="2">Uncharacterized protein</fullName>
    </submittedName>
</protein>
<feature type="region of interest" description="Disordered" evidence="1">
    <location>
        <begin position="148"/>
        <end position="230"/>
    </location>
</feature>
<sequence length="230" mass="25948">MRNVPGAVSKGYVAPPGGQSPVRILNRTPKISQAVQKSLRERQRAVMETRKAEHLRECAEWEAQIAQEEAMHKVPAPGRPRVPSSQPQQVEATLHRVQEEERTQRDRLVAQQEEFRARVLARQRESQGWLARSGPVLQEASRFSQLVSALGSQRGGQPMERYDSHQSWETRGWQGSSPASSVRPGREERSHRTYEQPRENRAQRDPPRASPAGQGGTSWSGHPAAETDDW</sequence>
<name>A0A1D2A596_AUXPR</name>
<accession>A0A1D2A596</accession>
<gene>
    <name evidence="2" type="ORF">g.3843</name>
</gene>